<evidence type="ECO:0000313" key="3">
    <source>
        <dbReference type="WBParaSite" id="TASK_0001000601-mRNA-1"/>
    </source>
</evidence>
<keyword evidence="2" id="KW-1185">Reference proteome</keyword>
<dbReference type="EMBL" id="UYRS01019958">
    <property type="protein sequence ID" value="VDK47334.1"/>
    <property type="molecule type" value="Genomic_DNA"/>
</dbReference>
<evidence type="ECO:0000313" key="1">
    <source>
        <dbReference type="EMBL" id="VDK47334.1"/>
    </source>
</evidence>
<dbReference type="AlphaFoldDB" id="A0A0R3WGL3"/>
<organism evidence="3">
    <name type="scientific">Taenia asiatica</name>
    <name type="common">Asian tapeworm</name>
    <dbReference type="NCBI Taxonomy" id="60517"/>
    <lineage>
        <taxon>Eukaryota</taxon>
        <taxon>Metazoa</taxon>
        <taxon>Spiralia</taxon>
        <taxon>Lophotrochozoa</taxon>
        <taxon>Platyhelminthes</taxon>
        <taxon>Cestoda</taxon>
        <taxon>Eucestoda</taxon>
        <taxon>Cyclophyllidea</taxon>
        <taxon>Taeniidae</taxon>
        <taxon>Taenia</taxon>
    </lineage>
</organism>
<reference evidence="3" key="1">
    <citation type="submission" date="2017-02" db="UniProtKB">
        <authorList>
            <consortium name="WormBaseParasite"/>
        </authorList>
    </citation>
    <scope>IDENTIFICATION</scope>
</reference>
<reference evidence="1 2" key="2">
    <citation type="submission" date="2018-11" db="EMBL/GenBank/DDBJ databases">
        <authorList>
            <consortium name="Pathogen Informatics"/>
        </authorList>
    </citation>
    <scope>NUCLEOTIDE SEQUENCE [LARGE SCALE GENOMIC DNA]</scope>
</reference>
<protein>
    <submittedName>
        <fullName evidence="1 3">Uncharacterized protein</fullName>
    </submittedName>
</protein>
<gene>
    <name evidence="1" type="ORF">TASK_LOCUS10007</name>
</gene>
<dbReference type="Proteomes" id="UP000282613">
    <property type="component" value="Unassembled WGS sequence"/>
</dbReference>
<evidence type="ECO:0000313" key="2">
    <source>
        <dbReference type="Proteomes" id="UP000282613"/>
    </source>
</evidence>
<proteinExistence type="predicted"/>
<dbReference type="WBParaSite" id="TASK_0001000601-mRNA-1">
    <property type="protein sequence ID" value="TASK_0001000601-mRNA-1"/>
    <property type="gene ID" value="TASK_0001000601"/>
</dbReference>
<accession>A0A0R3WGL3</accession>
<sequence length="149" mass="16149">MLVGELEGMLRMDVISSHPGAVVALRLSVADEMVNVASVRYSRCCAGRAHALPSRGLMPDSKACRSFRSPLCGGELQCHDNERSEVVTTSVWLQALPGGMEQKTPPPIRIQVVLYVWLVFGNHPCLEVDGHSPVSDHKGRDAAEAVTET</sequence>
<name>A0A0R3WGL3_TAEAS</name>